<dbReference type="GO" id="GO:0003676">
    <property type="term" value="F:nucleic acid binding"/>
    <property type="evidence" value="ECO:0007669"/>
    <property type="project" value="InterPro"/>
</dbReference>
<protein>
    <recommendedName>
        <fullName evidence="1">RNA-directed DNA polymerase</fullName>
        <ecNumber evidence="1">2.7.7.49</ecNumber>
    </recommendedName>
</protein>
<dbReference type="Proteomes" id="UP000663870">
    <property type="component" value="Unassembled WGS sequence"/>
</dbReference>
<dbReference type="Gene3D" id="3.30.420.10">
    <property type="entry name" value="Ribonuclease H-like superfamily/Ribonuclease H"/>
    <property type="match status" value="1"/>
</dbReference>
<feature type="domain" description="Peptidase A2" evidence="10">
    <location>
        <begin position="1"/>
        <end position="16"/>
    </location>
</feature>
<dbReference type="InterPro" id="IPR043502">
    <property type="entry name" value="DNA/RNA_pol_sf"/>
</dbReference>
<dbReference type="Gene3D" id="3.10.20.370">
    <property type="match status" value="1"/>
</dbReference>
<keyword evidence="5" id="KW-0540">Nuclease</keyword>
<dbReference type="Gene3D" id="1.10.340.70">
    <property type="match status" value="1"/>
</dbReference>
<dbReference type="EMBL" id="CAJNOH010006915">
    <property type="protein sequence ID" value="CAF1444885.1"/>
    <property type="molecule type" value="Genomic_DNA"/>
</dbReference>
<dbReference type="InterPro" id="IPR050951">
    <property type="entry name" value="Retrovirus_Pol_polyprotein"/>
</dbReference>
<dbReference type="GO" id="GO:0004190">
    <property type="term" value="F:aspartic-type endopeptidase activity"/>
    <property type="evidence" value="ECO:0007669"/>
    <property type="project" value="InterPro"/>
</dbReference>
<dbReference type="Gene3D" id="3.10.10.10">
    <property type="entry name" value="HIV Type 1 Reverse Transcriptase, subunit A, domain 1"/>
    <property type="match status" value="1"/>
</dbReference>
<dbReference type="FunFam" id="3.10.20.370:FF:000001">
    <property type="entry name" value="Retrovirus-related Pol polyprotein from transposon 17.6-like protein"/>
    <property type="match status" value="1"/>
</dbReference>
<dbReference type="SUPFAM" id="SSF53098">
    <property type="entry name" value="Ribonuclease H-like"/>
    <property type="match status" value="1"/>
</dbReference>
<dbReference type="PROSITE" id="PS50878">
    <property type="entry name" value="RT_POL"/>
    <property type="match status" value="1"/>
</dbReference>
<evidence type="ECO:0000256" key="6">
    <source>
        <dbReference type="ARBA" id="ARBA00022759"/>
    </source>
</evidence>
<evidence type="ECO:0000256" key="1">
    <source>
        <dbReference type="ARBA" id="ARBA00012493"/>
    </source>
</evidence>
<dbReference type="InterPro" id="IPR001995">
    <property type="entry name" value="Peptidase_A2_cat"/>
</dbReference>
<sequence length="1307" mass="150045">MEVLVDTGATNSIIQQSSLSKIQHQQFYPIQHQFFLANKTSISIIGYVTLEIKFLHIRTYVTAAVTKTLCCDVILGEDWIKSYQVTINRFKDRIEILGNKAAVPLRTSFKNHLIPVKLQHSISIPPRTKQIVEAFTTISTATKVLFSPDLCLQARKKIFLTQEFIRIQNYLTKLAITNTNDLPIYLSCDTNLGFISFLTQADQVVNEAEPVIKNLEEDNNKRFVEILDSSPSVVSNDKTSCVDHDYQFHKRYKSIASQLVPETSLCVNTINNSTERTLSIIIDIEKTLDQVVQHIIDLQKRIETRQVIQRYRKVFDTSSPTIALTSIHHTIPTGDHPPINSVPYRGSLQQQQALKKIIVQLERSNQIRPSSSPWSSPVLLIKKKDGDYRFVVDYRKLNSITTKDSFPIPTIESTLQQLAGNCYFSKLDLRSGYFQIPINENDKPKTAFITTTGLWEFNVLPMGLTNAPPSFQRTMYNLIVNGREQYCLVYLDDIIIFSKTFKDHLNHLDEILNILDQHRFQLNPIKCSLMENRIDYLGHSISEHGITPLHDNIKAIRELHLPDYPTLKQANEFIGGLGFYRKFIKNFSKIAAPIHRVTNLTKHNKHNFKWGEEQRQAIQQLKEIITGPELVLDFPNPDLPYILSTDASKVGLGAVLKQVTEDGGIKIIYYLSRVLSNSESRYSTTELEALAMVWAITKLRPYLLGKDFKVETDHCPLCQFHKKKSRNGRLDRWSIEILSEYNITEIKYKKGKCHCDADLLSRYPLYNDKNSSNGVSIRKQDEGYLFPHVDELNDGEPDLQPIATINVVTRSMVHDQATKLYDHEKKTFDNNSLNSTTSKVHNTRLRTGKLKEKSSPSSWNTNKNGMSTSSTSLDTCVDSTLSSSNRLGRVPSIHIGFSMRKLKEEQMKDKEIHEKIKNLVNKESYEIIDGIIHKLVPRGKTKIKLPWIPKSMINQVLFLYHDHHTAAHLGSNKTSHKLINKYYWPNMHRTINNYIQSCMKCSKYNYTRTKRPGKMNITPTPNQVMSLAGMDYWGPTNQPTARGNRYVITITDYLSKFVFARAVKTNSAQEAADFFLDVCYHYGAPAKLITDQGPHFVAELTRTIIESCNTTHILATPCHPTSNAQTERFNATFAPALSKLISDQTQDWDDYLQPIIYAYNTSKHATTTLTPFHIMFTRENQLLMDPKQLKVSLMKPNQYYDKVKHSRELIINHVRLNIQRQNRSAKSRYDQNRPDPKYNIGDLVLVRAINRTSKFQEKYEGPYRVIAQKGPSTFIVKIEDPDSDEDQNYTKQVTTADLKHVRVYEDF</sequence>
<evidence type="ECO:0000313" key="15">
    <source>
        <dbReference type="Proteomes" id="UP000663870"/>
    </source>
</evidence>
<dbReference type="InterPro" id="IPR021109">
    <property type="entry name" value="Peptidase_aspartic_dom_sf"/>
</dbReference>
<evidence type="ECO:0000259" key="12">
    <source>
        <dbReference type="PROSITE" id="PS50994"/>
    </source>
</evidence>
<reference evidence="14" key="1">
    <citation type="submission" date="2021-02" db="EMBL/GenBank/DDBJ databases">
        <authorList>
            <person name="Nowell W R."/>
        </authorList>
    </citation>
    <scope>NUCLEOTIDE SEQUENCE</scope>
</reference>
<evidence type="ECO:0000256" key="8">
    <source>
        <dbReference type="ARBA" id="ARBA00022918"/>
    </source>
</evidence>
<keyword evidence="6" id="KW-0255">Endonuclease</keyword>
<evidence type="ECO:0000256" key="7">
    <source>
        <dbReference type="ARBA" id="ARBA00022801"/>
    </source>
</evidence>
<accession>A0A816DPZ4</accession>
<dbReference type="CDD" id="cd09274">
    <property type="entry name" value="RNase_HI_RT_Ty3"/>
    <property type="match status" value="1"/>
</dbReference>
<dbReference type="EMBL" id="CAJNOL010008526">
    <property type="protein sequence ID" value="CAF1636935.1"/>
    <property type="molecule type" value="Genomic_DNA"/>
</dbReference>
<dbReference type="InterPro" id="IPR001584">
    <property type="entry name" value="Integrase_cat-core"/>
</dbReference>
<dbReference type="Gene3D" id="2.40.70.10">
    <property type="entry name" value="Acid Proteases"/>
    <property type="match status" value="1"/>
</dbReference>
<dbReference type="EC" id="2.7.7.49" evidence="1"/>
<feature type="compositionally biased region" description="Polar residues" evidence="9">
    <location>
        <begin position="855"/>
        <end position="875"/>
    </location>
</feature>
<dbReference type="Pfam" id="PF17917">
    <property type="entry name" value="RT_RNaseH"/>
    <property type="match status" value="1"/>
</dbReference>
<dbReference type="PROSITE" id="PS50175">
    <property type="entry name" value="ASP_PROT_RETROV"/>
    <property type="match status" value="1"/>
</dbReference>
<dbReference type="InterPro" id="IPR041588">
    <property type="entry name" value="Integrase_H2C2"/>
</dbReference>
<feature type="domain" description="Integrase catalytic" evidence="12">
    <location>
        <begin position="1017"/>
        <end position="1179"/>
    </location>
</feature>
<gene>
    <name evidence="14" type="ORF">JXQ802_LOCUS52628</name>
    <name evidence="13" type="ORF">PYM288_LOCUS36293</name>
</gene>
<dbReference type="InterPro" id="IPR041373">
    <property type="entry name" value="RT_RNaseH"/>
</dbReference>
<evidence type="ECO:0000259" key="11">
    <source>
        <dbReference type="PROSITE" id="PS50878"/>
    </source>
</evidence>
<dbReference type="SUPFAM" id="SSF50630">
    <property type="entry name" value="Acid proteases"/>
    <property type="match status" value="1"/>
</dbReference>
<dbReference type="Proteomes" id="UP000663854">
    <property type="component" value="Unassembled WGS sequence"/>
</dbReference>
<dbReference type="Pfam" id="PF00078">
    <property type="entry name" value="RVT_1"/>
    <property type="match status" value="1"/>
</dbReference>
<dbReference type="InterPro" id="IPR000477">
    <property type="entry name" value="RT_dom"/>
</dbReference>
<evidence type="ECO:0000313" key="13">
    <source>
        <dbReference type="EMBL" id="CAF1444885.1"/>
    </source>
</evidence>
<dbReference type="GO" id="GO:0004519">
    <property type="term" value="F:endonuclease activity"/>
    <property type="evidence" value="ECO:0007669"/>
    <property type="project" value="UniProtKB-KW"/>
</dbReference>
<keyword evidence="2" id="KW-0645">Protease</keyword>
<dbReference type="PANTHER" id="PTHR37984">
    <property type="entry name" value="PROTEIN CBG26694"/>
    <property type="match status" value="1"/>
</dbReference>
<dbReference type="FunFam" id="3.10.10.10:FF:000007">
    <property type="entry name" value="Retrovirus-related Pol polyprotein from transposon 17.6-like Protein"/>
    <property type="match status" value="1"/>
</dbReference>
<feature type="domain" description="Reverse transcriptase" evidence="11">
    <location>
        <begin position="362"/>
        <end position="541"/>
    </location>
</feature>
<comment type="caution">
    <text evidence="14">The sequence shown here is derived from an EMBL/GenBank/DDBJ whole genome shotgun (WGS) entry which is preliminary data.</text>
</comment>
<dbReference type="PANTHER" id="PTHR37984:SF5">
    <property type="entry name" value="PROTEIN NYNRIN-LIKE"/>
    <property type="match status" value="1"/>
</dbReference>
<organism evidence="14 15">
    <name type="scientific">Rotaria sordida</name>
    <dbReference type="NCBI Taxonomy" id="392033"/>
    <lineage>
        <taxon>Eukaryota</taxon>
        <taxon>Metazoa</taxon>
        <taxon>Spiralia</taxon>
        <taxon>Gnathifera</taxon>
        <taxon>Rotifera</taxon>
        <taxon>Eurotatoria</taxon>
        <taxon>Bdelloidea</taxon>
        <taxon>Philodinida</taxon>
        <taxon>Philodinidae</taxon>
        <taxon>Rotaria</taxon>
    </lineage>
</organism>
<dbReference type="Gene3D" id="3.30.70.270">
    <property type="match status" value="2"/>
</dbReference>
<dbReference type="CDD" id="cd00303">
    <property type="entry name" value="retropepsin_like"/>
    <property type="match status" value="1"/>
</dbReference>
<dbReference type="Pfam" id="PF17921">
    <property type="entry name" value="Integrase_H2C2"/>
    <property type="match status" value="1"/>
</dbReference>
<dbReference type="InterPro" id="IPR036397">
    <property type="entry name" value="RNaseH_sf"/>
</dbReference>
<dbReference type="FunFam" id="1.10.340.70:FF:000001">
    <property type="entry name" value="Retrovirus-related Pol polyprotein from transposon gypsy-like Protein"/>
    <property type="match status" value="1"/>
</dbReference>
<evidence type="ECO:0000259" key="10">
    <source>
        <dbReference type="PROSITE" id="PS50175"/>
    </source>
</evidence>
<dbReference type="PROSITE" id="PS50994">
    <property type="entry name" value="INTEGRASE"/>
    <property type="match status" value="1"/>
</dbReference>
<dbReference type="InterPro" id="IPR012337">
    <property type="entry name" value="RNaseH-like_sf"/>
</dbReference>
<evidence type="ECO:0000256" key="3">
    <source>
        <dbReference type="ARBA" id="ARBA00022679"/>
    </source>
</evidence>
<evidence type="ECO:0000313" key="14">
    <source>
        <dbReference type="EMBL" id="CAF1636935.1"/>
    </source>
</evidence>
<keyword evidence="15" id="KW-1185">Reference proteome</keyword>
<proteinExistence type="predicted"/>
<name>A0A816DPZ4_9BILA</name>
<dbReference type="InterPro" id="IPR043128">
    <property type="entry name" value="Rev_trsase/Diguanyl_cyclase"/>
</dbReference>
<dbReference type="PROSITE" id="PS00141">
    <property type="entry name" value="ASP_PROTEASE"/>
    <property type="match status" value="1"/>
</dbReference>
<dbReference type="SUPFAM" id="SSF56672">
    <property type="entry name" value="DNA/RNA polymerases"/>
    <property type="match status" value="1"/>
</dbReference>
<keyword evidence="8" id="KW-0695">RNA-directed DNA polymerase</keyword>
<feature type="region of interest" description="Disordered" evidence="9">
    <location>
        <begin position="846"/>
        <end position="875"/>
    </location>
</feature>
<keyword evidence="7" id="KW-0378">Hydrolase</keyword>
<evidence type="ECO:0000256" key="9">
    <source>
        <dbReference type="SAM" id="MobiDB-lite"/>
    </source>
</evidence>
<evidence type="ECO:0000256" key="2">
    <source>
        <dbReference type="ARBA" id="ARBA00022670"/>
    </source>
</evidence>
<dbReference type="InterPro" id="IPR001969">
    <property type="entry name" value="Aspartic_peptidase_AS"/>
</dbReference>
<keyword evidence="4" id="KW-0548">Nucleotidyltransferase</keyword>
<keyword evidence="3" id="KW-0808">Transferase</keyword>
<evidence type="ECO:0000256" key="4">
    <source>
        <dbReference type="ARBA" id="ARBA00022695"/>
    </source>
</evidence>
<dbReference type="GO" id="GO:0006508">
    <property type="term" value="P:proteolysis"/>
    <property type="evidence" value="ECO:0007669"/>
    <property type="project" value="UniProtKB-KW"/>
</dbReference>
<evidence type="ECO:0000256" key="5">
    <source>
        <dbReference type="ARBA" id="ARBA00022722"/>
    </source>
</evidence>
<dbReference type="GO" id="GO:0015074">
    <property type="term" value="P:DNA integration"/>
    <property type="evidence" value="ECO:0007669"/>
    <property type="project" value="InterPro"/>
</dbReference>
<dbReference type="Pfam" id="PF00665">
    <property type="entry name" value="rve"/>
    <property type="match status" value="1"/>
</dbReference>
<dbReference type="CDD" id="cd01647">
    <property type="entry name" value="RT_LTR"/>
    <property type="match status" value="1"/>
</dbReference>
<dbReference type="GO" id="GO:0003964">
    <property type="term" value="F:RNA-directed DNA polymerase activity"/>
    <property type="evidence" value="ECO:0007669"/>
    <property type="project" value="UniProtKB-KW"/>
</dbReference>